<evidence type="ECO:0000256" key="5">
    <source>
        <dbReference type="ARBA" id="ARBA00022723"/>
    </source>
</evidence>
<dbReference type="InterPro" id="IPR008921">
    <property type="entry name" value="DNA_pol3_clamp-load_cplx_C"/>
</dbReference>
<dbReference type="FunFam" id="1.10.8.60:FF:000013">
    <property type="entry name" value="DNA polymerase III subunit gamma/tau"/>
    <property type="match status" value="1"/>
</dbReference>
<dbReference type="InterPro" id="IPR012763">
    <property type="entry name" value="DNA_pol_III_sug/sutau_N"/>
</dbReference>
<keyword evidence="9 11" id="KW-0239">DNA-directed DNA polymerase</keyword>
<sequence length="617" mass="65302">MTEPTAATPQTPYRVLARKYRPQTFAEMIGQEALVRTLENAIASGRLAHAFMLTGVRGVGKTTTARILARALNCTGPDGTGGPTVSPCGVCDSCRGIAEDRHPDVLEMDAASRTGVGDIRELIEGVRYRPVSARYKVYIIDEVHMLSNAAFNALLKTLEEPPPDVKFIFATTEIRKVPVTVLSRCQRFDLRRVELDVLAQHFAAIAGKEGIGIEEGALRLVARAADGSVRDGLSILDQAIALGSAGEGGETVTEASVKGMLGLADRDQTLDLFDAAMRGDPAAALERLAGLHGIGADPVVVIQDLLELTHFLTRLKVAPQSVAGSGLSDAELKRGQEISGKLGIAALARAWQMLLKGLGEVQTAPNPLQAAEMVLIRLAHVAELPPPADLIRQIRESGGSAPAPRPSPSTGAPPTGAPSGVTGGAAGNAVSAQAPQSDDPPPWVTSSSGNGGGMQAMRQPQPVESGALSPNPQSFEQAVALFNANREVLLLTELEMKAHLVRFEPGRIELRLEPTARPDLANQVGKFLTEWTGQRWVVSLSNAPGAPSLAEQRQAVADERLVRAGEHPYVQAVKQHFPGAVIADVRALKPDIALPTPDLVAPVESPLDADDDIEEED</sequence>
<dbReference type="Gene3D" id="3.40.50.300">
    <property type="entry name" value="P-loop containing nucleotide triphosphate hydrolases"/>
    <property type="match status" value="1"/>
</dbReference>
<comment type="catalytic activity">
    <reaction evidence="10 11">
        <text>DNA(n) + a 2'-deoxyribonucleoside 5'-triphosphate = DNA(n+1) + diphosphate</text>
        <dbReference type="Rhea" id="RHEA:22508"/>
        <dbReference type="Rhea" id="RHEA-COMP:17339"/>
        <dbReference type="Rhea" id="RHEA-COMP:17340"/>
        <dbReference type="ChEBI" id="CHEBI:33019"/>
        <dbReference type="ChEBI" id="CHEBI:61560"/>
        <dbReference type="ChEBI" id="CHEBI:173112"/>
        <dbReference type="EC" id="2.7.7.7"/>
    </reaction>
</comment>
<evidence type="ECO:0000313" key="14">
    <source>
        <dbReference type="EMBL" id="KZC99600.1"/>
    </source>
</evidence>
<feature type="region of interest" description="Disordered" evidence="12">
    <location>
        <begin position="397"/>
        <end position="471"/>
    </location>
</feature>
<proteinExistence type="inferred from homology"/>
<dbReference type="GO" id="GO:0006261">
    <property type="term" value="P:DNA-templated DNA replication"/>
    <property type="evidence" value="ECO:0007669"/>
    <property type="project" value="TreeGrafter"/>
</dbReference>
<dbReference type="Gene3D" id="1.20.272.10">
    <property type="match status" value="1"/>
</dbReference>
<dbReference type="Proteomes" id="UP000076400">
    <property type="component" value="Unassembled WGS sequence"/>
</dbReference>
<evidence type="ECO:0000256" key="11">
    <source>
        <dbReference type="RuleBase" id="RU364063"/>
    </source>
</evidence>
<feature type="compositionally biased region" description="Low complexity" evidence="12">
    <location>
        <begin position="397"/>
        <end position="420"/>
    </location>
</feature>
<reference evidence="14 15" key="1">
    <citation type="submission" date="2015-12" db="EMBL/GenBank/DDBJ databases">
        <title>Genome sequence of Oceanibaculum pacificum MCCC 1A02656.</title>
        <authorList>
            <person name="Lu L."/>
            <person name="Lai Q."/>
            <person name="Shao Z."/>
            <person name="Qian P."/>
        </authorList>
    </citation>
    <scope>NUCLEOTIDE SEQUENCE [LARGE SCALE GENOMIC DNA]</scope>
    <source>
        <strain evidence="14 15">MCCC 1A02656</strain>
    </source>
</reference>
<dbReference type="InterPro" id="IPR050238">
    <property type="entry name" value="DNA_Rep/Repair_Clamp_Loader"/>
</dbReference>
<dbReference type="SUPFAM" id="SSF48019">
    <property type="entry name" value="post-AAA+ oligomerization domain-like"/>
    <property type="match status" value="1"/>
</dbReference>
<dbReference type="STRING" id="580166.AUP43_14515"/>
<dbReference type="Gene3D" id="1.10.8.60">
    <property type="match status" value="1"/>
</dbReference>
<evidence type="ECO:0000256" key="9">
    <source>
        <dbReference type="ARBA" id="ARBA00022932"/>
    </source>
</evidence>
<evidence type="ECO:0000256" key="1">
    <source>
        <dbReference type="ARBA" id="ARBA00006360"/>
    </source>
</evidence>
<dbReference type="Pfam" id="PF12169">
    <property type="entry name" value="DNA_pol3_gamma3"/>
    <property type="match status" value="1"/>
</dbReference>
<evidence type="ECO:0000256" key="12">
    <source>
        <dbReference type="SAM" id="MobiDB-lite"/>
    </source>
</evidence>
<dbReference type="GO" id="GO:0009360">
    <property type="term" value="C:DNA polymerase III complex"/>
    <property type="evidence" value="ECO:0007669"/>
    <property type="project" value="InterPro"/>
</dbReference>
<gene>
    <name evidence="11" type="primary">dnaX</name>
    <name evidence="14" type="ORF">AUP43_14515</name>
</gene>
<evidence type="ECO:0000256" key="10">
    <source>
        <dbReference type="ARBA" id="ARBA00049244"/>
    </source>
</evidence>
<dbReference type="SUPFAM" id="SSF52540">
    <property type="entry name" value="P-loop containing nucleoside triphosphate hydrolases"/>
    <property type="match status" value="1"/>
</dbReference>
<evidence type="ECO:0000259" key="13">
    <source>
        <dbReference type="SMART" id="SM00382"/>
    </source>
</evidence>
<dbReference type="EMBL" id="LPXN01000167">
    <property type="protein sequence ID" value="KZC99600.1"/>
    <property type="molecule type" value="Genomic_DNA"/>
</dbReference>
<dbReference type="GO" id="GO:0003887">
    <property type="term" value="F:DNA-directed DNA polymerase activity"/>
    <property type="evidence" value="ECO:0007669"/>
    <property type="project" value="UniProtKB-KW"/>
</dbReference>
<dbReference type="OrthoDB" id="9810148at2"/>
<dbReference type="FunFam" id="1.20.272.10:FF:000003">
    <property type="entry name" value="DNA polymerase III subunit gamma/tau"/>
    <property type="match status" value="1"/>
</dbReference>
<dbReference type="NCBIfam" id="TIGR02397">
    <property type="entry name" value="dnaX_nterm"/>
    <property type="match status" value="1"/>
</dbReference>
<dbReference type="InterPro" id="IPR027417">
    <property type="entry name" value="P-loop_NTPase"/>
</dbReference>
<dbReference type="PANTHER" id="PTHR11669">
    <property type="entry name" value="REPLICATION FACTOR C / DNA POLYMERASE III GAMMA-TAU SUBUNIT"/>
    <property type="match status" value="1"/>
</dbReference>
<evidence type="ECO:0000256" key="4">
    <source>
        <dbReference type="ARBA" id="ARBA00022705"/>
    </source>
</evidence>
<dbReference type="CDD" id="cd18137">
    <property type="entry name" value="HLD_clamp_pol_III_gamma_tau"/>
    <property type="match status" value="1"/>
</dbReference>
<evidence type="ECO:0000256" key="6">
    <source>
        <dbReference type="ARBA" id="ARBA00022741"/>
    </source>
</evidence>
<feature type="domain" description="AAA+ ATPase" evidence="13">
    <location>
        <begin position="47"/>
        <end position="194"/>
    </location>
</feature>
<keyword evidence="2 11" id="KW-0808">Transferase</keyword>
<dbReference type="PANTHER" id="PTHR11669:SF0">
    <property type="entry name" value="PROTEIN STICHEL-LIKE 2"/>
    <property type="match status" value="1"/>
</dbReference>
<keyword evidence="4 11" id="KW-0235">DNA replication</keyword>
<keyword evidence="15" id="KW-1185">Reference proteome</keyword>
<comment type="subunit">
    <text evidence="11">DNA polymerase III contains a core (composed of alpha, epsilon and theta chains) that associates with a tau subunit. This core dimerizes to form the POLIII' complex. PolIII' associates with the gamma complex (composed of gamma, delta, delta', psi and chi chains) and with the beta chain to form the complete DNA polymerase III complex.</text>
</comment>
<dbReference type="EC" id="2.7.7.7" evidence="11"/>
<comment type="caution">
    <text evidence="14">The sequence shown here is derived from an EMBL/GenBank/DDBJ whole genome shotgun (WGS) entry which is preliminary data.</text>
</comment>
<comment type="similarity">
    <text evidence="1 11">Belongs to the DnaX/STICHEL family.</text>
</comment>
<comment type="function">
    <text evidence="11">DNA polymerase III is a complex, multichain enzyme responsible for most of the replicative synthesis in bacteria. This DNA polymerase also exhibits 3' to 5' exonuclease activity.</text>
</comment>
<dbReference type="AlphaFoldDB" id="A0A154VDX9"/>
<dbReference type="FunFam" id="3.40.50.300:FF:000014">
    <property type="entry name" value="DNA polymerase III subunit gamma/tau"/>
    <property type="match status" value="1"/>
</dbReference>
<protein>
    <recommendedName>
        <fullName evidence="11">DNA polymerase III subunit gamma/tau</fullName>
        <ecNumber evidence="11">2.7.7.7</ecNumber>
    </recommendedName>
</protein>
<evidence type="ECO:0000256" key="3">
    <source>
        <dbReference type="ARBA" id="ARBA00022695"/>
    </source>
</evidence>
<dbReference type="CDD" id="cd00009">
    <property type="entry name" value="AAA"/>
    <property type="match status" value="1"/>
</dbReference>
<keyword evidence="7" id="KW-0862">Zinc</keyword>
<dbReference type="GO" id="GO:0005524">
    <property type="term" value="F:ATP binding"/>
    <property type="evidence" value="ECO:0007669"/>
    <property type="project" value="UniProtKB-KW"/>
</dbReference>
<keyword evidence="8 11" id="KW-0067">ATP-binding</keyword>
<evidence type="ECO:0000313" key="15">
    <source>
        <dbReference type="Proteomes" id="UP000076400"/>
    </source>
</evidence>
<keyword evidence="5" id="KW-0479">Metal-binding</keyword>
<dbReference type="InterPro" id="IPR022754">
    <property type="entry name" value="DNA_pol_III_gamma-3"/>
</dbReference>
<dbReference type="GO" id="GO:0046872">
    <property type="term" value="F:metal ion binding"/>
    <property type="evidence" value="ECO:0007669"/>
    <property type="project" value="UniProtKB-KW"/>
</dbReference>
<keyword evidence="6 11" id="KW-0547">Nucleotide-binding</keyword>
<evidence type="ECO:0000256" key="7">
    <source>
        <dbReference type="ARBA" id="ARBA00022833"/>
    </source>
</evidence>
<dbReference type="Pfam" id="PF12362">
    <property type="entry name" value="DUF3646"/>
    <property type="match status" value="1"/>
</dbReference>
<dbReference type="RefSeq" id="WP_067560052.1">
    <property type="nucleotide sequence ID" value="NZ_LPXN01000167.1"/>
</dbReference>
<name>A0A154VDX9_9PROT</name>
<evidence type="ECO:0000256" key="2">
    <source>
        <dbReference type="ARBA" id="ARBA00022679"/>
    </source>
</evidence>
<dbReference type="InterPro" id="IPR022107">
    <property type="entry name" value="DNA_pol_III_gamma/tau_C"/>
</dbReference>
<dbReference type="SMART" id="SM00382">
    <property type="entry name" value="AAA"/>
    <property type="match status" value="1"/>
</dbReference>
<accession>A0A154VDX9</accession>
<organism evidence="14 15">
    <name type="scientific">Oceanibaculum pacificum</name>
    <dbReference type="NCBI Taxonomy" id="580166"/>
    <lineage>
        <taxon>Bacteria</taxon>
        <taxon>Pseudomonadati</taxon>
        <taxon>Pseudomonadota</taxon>
        <taxon>Alphaproteobacteria</taxon>
        <taxon>Rhodospirillales</taxon>
        <taxon>Oceanibaculaceae</taxon>
        <taxon>Oceanibaculum</taxon>
    </lineage>
</organism>
<dbReference type="NCBIfam" id="NF006585">
    <property type="entry name" value="PRK09111.1"/>
    <property type="match status" value="1"/>
</dbReference>
<dbReference type="Pfam" id="PF13177">
    <property type="entry name" value="DNA_pol3_delta2"/>
    <property type="match status" value="1"/>
</dbReference>
<keyword evidence="3 11" id="KW-0548">Nucleotidyltransferase</keyword>
<dbReference type="InterPro" id="IPR045085">
    <property type="entry name" value="HLD_clamp_pol_III_gamma_tau"/>
</dbReference>
<evidence type="ECO:0000256" key="8">
    <source>
        <dbReference type="ARBA" id="ARBA00022840"/>
    </source>
</evidence>
<dbReference type="InterPro" id="IPR003593">
    <property type="entry name" value="AAA+_ATPase"/>
</dbReference>
<dbReference type="Pfam" id="PF22608">
    <property type="entry name" value="DNAX_ATPase_lid"/>
    <property type="match status" value="1"/>
</dbReference>
<dbReference type="GO" id="GO:0003677">
    <property type="term" value="F:DNA binding"/>
    <property type="evidence" value="ECO:0007669"/>
    <property type="project" value="InterPro"/>
</dbReference>